<comment type="caution">
    <text evidence="1">The sequence shown here is derived from an EMBL/GenBank/DDBJ whole genome shotgun (WGS) entry which is preliminary data.</text>
</comment>
<proteinExistence type="predicted"/>
<dbReference type="Proteomes" id="UP000660885">
    <property type="component" value="Unassembled WGS sequence"/>
</dbReference>
<protein>
    <submittedName>
        <fullName evidence="1">Uncharacterized protein</fullName>
    </submittedName>
</protein>
<sequence>MTAVLGSGARWLLAQAIEAEAEVFLAPMKGLPLPDGRERLMQHGHGLERQVQTGVGPVGVRRVKLRDRSPG</sequence>
<reference evidence="1 2" key="1">
    <citation type="submission" date="2021-01" db="EMBL/GenBank/DDBJ databases">
        <title>Belnapia mucosa sp. nov. and Belnapia arida sp. nov., isolated from the Tabernas Desert (Almeria, Spain).</title>
        <authorList>
            <person name="Molina-Menor E."/>
            <person name="Vidal-Verdu A."/>
            <person name="Calonge A."/>
            <person name="Satari L."/>
            <person name="Pereto J."/>
            <person name="Porcar M."/>
        </authorList>
    </citation>
    <scope>NUCLEOTIDE SEQUENCE [LARGE SCALE GENOMIC DNA]</scope>
    <source>
        <strain evidence="1 2">T18</strain>
    </source>
</reference>
<evidence type="ECO:0000313" key="2">
    <source>
        <dbReference type="Proteomes" id="UP000660885"/>
    </source>
</evidence>
<gene>
    <name evidence="1" type="ORF">JMJ56_27530</name>
</gene>
<accession>A0ABS1UAN2</accession>
<name>A0ABS1UAN2_9PROT</name>
<organism evidence="1 2">
    <name type="scientific">Belnapia arida</name>
    <dbReference type="NCBI Taxonomy" id="2804533"/>
    <lineage>
        <taxon>Bacteria</taxon>
        <taxon>Pseudomonadati</taxon>
        <taxon>Pseudomonadota</taxon>
        <taxon>Alphaproteobacteria</taxon>
        <taxon>Acetobacterales</taxon>
        <taxon>Roseomonadaceae</taxon>
        <taxon>Belnapia</taxon>
    </lineage>
</organism>
<keyword evidence="2" id="KW-1185">Reference proteome</keyword>
<evidence type="ECO:0000313" key="1">
    <source>
        <dbReference type="EMBL" id="MBL6081738.1"/>
    </source>
</evidence>
<dbReference type="EMBL" id="JAETWB010000035">
    <property type="protein sequence ID" value="MBL6081738.1"/>
    <property type="molecule type" value="Genomic_DNA"/>
</dbReference>